<evidence type="ECO:0000313" key="4">
    <source>
        <dbReference type="Proteomes" id="UP000034287"/>
    </source>
</evidence>
<evidence type="ECO:0000313" key="3">
    <source>
        <dbReference type="EMBL" id="KKK34979.1"/>
    </source>
</evidence>
<dbReference type="EMBL" id="LAYZ01000002">
    <property type="protein sequence ID" value="KKK34979.1"/>
    <property type="molecule type" value="Genomic_DNA"/>
</dbReference>
<feature type="domain" description="Methyltransferase" evidence="2">
    <location>
        <begin position="38"/>
        <end position="128"/>
    </location>
</feature>
<dbReference type="Proteomes" id="UP000034287">
    <property type="component" value="Unassembled WGS sequence"/>
</dbReference>
<evidence type="ECO:0000259" key="2">
    <source>
        <dbReference type="Pfam" id="PF13649"/>
    </source>
</evidence>
<reference evidence="3 4" key="1">
    <citation type="submission" date="2015-04" db="EMBL/GenBank/DDBJ databases">
        <title>Taxonomic description and genome sequence of Salinicoccus sediminis sp. nov., a novel hyper halotolerant bacterium isolated from marine sediment.</title>
        <authorList>
            <person name="Mathan Kumar R."/>
            <person name="Kaur G."/>
            <person name="Kumar N."/>
            <person name="Kumar A."/>
            <person name="Singh N.K."/>
            <person name="Kaur N."/>
            <person name="Mayilraj S."/>
        </authorList>
    </citation>
    <scope>NUCLEOTIDE SEQUENCE [LARGE SCALE GENOMIC DNA]</scope>
    <source>
        <strain evidence="3 4">SV-16</strain>
    </source>
</reference>
<dbReference type="Gene3D" id="3.40.50.150">
    <property type="entry name" value="Vaccinia Virus protein VP39"/>
    <property type="match status" value="1"/>
</dbReference>
<name>A0A0M2SJW9_9STAP</name>
<dbReference type="Pfam" id="PF13649">
    <property type="entry name" value="Methyltransf_25"/>
    <property type="match status" value="1"/>
</dbReference>
<evidence type="ECO:0000256" key="1">
    <source>
        <dbReference type="ARBA" id="ARBA00022679"/>
    </source>
</evidence>
<proteinExistence type="predicted"/>
<accession>A0A0M2SJW9</accession>
<keyword evidence="4" id="KW-1185">Reference proteome</keyword>
<organism evidence="3 4">
    <name type="scientific">Salinicoccus sediminis</name>
    <dbReference type="NCBI Taxonomy" id="1432562"/>
    <lineage>
        <taxon>Bacteria</taxon>
        <taxon>Bacillati</taxon>
        <taxon>Bacillota</taxon>
        <taxon>Bacilli</taxon>
        <taxon>Bacillales</taxon>
        <taxon>Staphylococcaceae</taxon>
        <taxon>Salinicoccus</taxon>
    </lineage>
</organism>
<dbReference type="PATRIC" id="fig|1432562.3.peg.959"/>
<dbReference type="OrthoDB" id="9804312at2"/>
<dbReference type="InterPro" id="IPR029063">
    <property type="entry name" value="SAM-dependent_MTases_sf"/>
</dbReference>
<comment type="caution">
    <text evidence="3">The sequence shown here is derived from an EMBL/GenBank/DDBJ whole genome shotgun (WGS) entry which is preliminary data.</text>
</comment>
<sequence length="201" mass="22999">MNHWDEKFRTDEYIYGVEPNEWVRTVLGSEQGKRIALLAEGEGRNAVYLARLGNQVTTYDFSKEGIEKMERLAASEDMTVDTNLRDITIKDAVPRKTYDIGVNIFGHVPAEGKLQMFTNLVECVKPGGLIVFELYSKEQLEYKTGGPPDMNMLYDLDEIRGHLERFDVEVIHLEKEVVLRHEGRMHNGKASAIQGKVRKLK</sequence>
<dbReference type="SUPFAM" id="SSF53335">
    <property type="entry name" value="S-adenosyl-L-methionine-dependent methyltransferases"/>
    <property type="match status" value="1"/>
</dbReference>
<dbReference type="AlphaFoldDB" id="A0A0M2SJW9"/>
<gene>
    <name evidence="3" type="ORF">WN59_04870</name>
</gene>
<dbReference type="InterPro" id="IPR041698">
    <property type="entry name" value="Methyltransf_25"/>
</dbReference>
<dbReference type="STRING" id="1432562.WN59_04870"/>
<keyword evidence="1" id="KW-0808">Transferase</keyword>
<dbReference type="PANTHER" id="PTHR43861">
    <property type="entry name" value="TRANS-ACONITATE 2-METHYLTRANSFERASE-RELATED"/>
    <property type="match status" value="1"/>
</dbReference>
<dbReference type="CDD" id="cd02440">
    <property type="entry name" value="AdoMet_MTases"/>
    <property type="match status" value="1"/>
</dbReference>
<protein>
    <recommendedName>
        <fullName evidence="2">Methyltransferase domain-containing protein</fullName>
    </recommendedName>
</protein>
<dbReference type="GO" id="GO:0016740">
    <property type="term" value="F:transferase activity"/>
    <property type="evidence" value="ECO:0007669"/>
    <property type="project" value="UniProtKB-KW"/>
</dbReference>
<dbReference type="RefSeq" id="WP_046513510.1">
    <property type="nucleotide sequence ID" value="NZ_LAYZ01000002.1"/>
</dbReference>
<dbReference type="PANTHER" id="PTHR43861:SF3">
    <property type="entry name" value="PUTATIVE (AFU_ORTHOLOGUE AFUA_2G14390)-RELATED"/>
    <property type="match status" value="1"/>
</dbReference>